<dbReference type="GO" id="GO:0016765">
    <property type="term" value="F:transferase activity, transferring alkyl or aryl (other than methyl) groups"/>
    <property type="evidence" value="ECO:0007669"/>
    <property type="project" value="UniProtKB-UniRule"/>
</dbReference>
<dbReference type="HAMAP" id="MF_01512">
    <property type="entry name" value="FosB"/>
    <property type="match status" value="1"/>
</dbReference>
<dbReference type="InterPro" id="IPR050383">
    <property type="entry name" value="GlyoxalaseI/FosfomycinResist"/>
</dbReference>
<keyword evidence="5" id="KW-0479">Metal-binding</keyword>
<sequence>MIQGINHCCFSVSNLAQSIGFYKQVLGANLLVTGTATAYLDLNGLWIALNEEKHIQRNEIHDSYTHFAFSIKAGDLKCFEAKLAAYHVPILKGRTRDERDRESIYFTDPDGHKFEVRTGTLEDRLRYYKETEPHMVFVEEGKGK</sequence>
<dbReference type="GO" id="GO:0046677">
    <property type="term" value="P:response to antibiotic"/>
    <property type="evidence" value="ECO:0007669"/>
    <property type="project" value="UniProtKB-UniRule"/>
</dbReference>
<comment type="subcellular location">
    <subcellularLocation>
        <location evidence="5">Cytoplasm</location>
    </subcellularLocation>
</comment>
<dbReference type="PANTHER" id="PTHR21366:SF31">
    <property type="entry name" value="METALLOTHIOL TRANSFERASE FOSB"/>
    <property type="match status" value="1"/>
</dbReference>
<protein>
    <recommendedName>
        <fullName evidence="5">Metallothiol transferase FosB</fullName>
        <ecNumber evidence="5">2.5.1.-</ecNumber>
    </recommendedName>
    <alternativeName>
        <fullName evidence="5">Fosfomycin resistance protein</fullName>
    </alternativeName>
</protein>
<dbReference type="RefSeq" id="WP_062686909.1">
    <property type="nucleotide sequence ID" value="NZ_KQ758658.1"/>
</dbReference>
<comment type="cofactor">
    <cofactor evidence="5">
        <name>Mg(2+)</name>
        <dbReference type="ChEBI" id="CHEBI:18420"/>
    </cofactor>
</comment>
<evidence type="ECO:0000259" key="6">
    <source>
        <dbReference type="PROSITE" id="PS51819"/>
    </source>
</evidence>
<evidence type="ECO:0000256" key="4">
    <source>
        <dbReference type="ARBA" id="ARBA00023251"/>
    </source>
</evidence>
<dbReference type="InterPro" id="IPR004360">
    <property type="entry name" value="Glyas_Fos-R_dOase_dom"/>
</dbReference>
<dbReference type="AlphaFoldDB" id="A0A0V8JKB8"/>
<gene>
    <name evidence="5" type="primary">fosB</name>
    <name evidence="7" type="ORF">AS180_13055</name>
</gene>
<keyword evidence="2 5" id="KW-0808">Transferase</keyword>
<dbReference type="Proteomes" id="UP000053681">
    <property type="component" value="Unassembled WGS sequence"/>
</dbReference>
<dbReference type="EC" id="2.5.1.-" evidence="5"/>
<keyword evidence="3 5" id="KW-0460">Magnesium</keyword>
<evidence type="ECO:0000313" key="8">
    <source>
        <dbReference type="Proteomes" id="UP000053681"/>
    </source>
</evidence>
<feature type="binding site" evidence="5">
    <location>
        <position position="66"/>
    </location>
    <ligand>
        <name>Mg(2+)</name>
        <dbReference type="ChEBI" id="CHEBI:18420"/>
    </ligand>
</feature>
<dbReference type="EMBL" id="LNQP01000043">
    <property type="protein sequence ID" value="KSU87475.1"/>
    <property type="molecule type" value="Genomic_DNA"/>
</dbReference>
<feature type="binding site" evidence="5">
    <location>
        <position position="7"/>
    </location>
    <ligand>
        <name>Mg(2+)</name>
        <dbReference type="ChEBI" id="CHEBI:18420"/>
    </ligand>
</feature>
<keyword evidence="8" id="KW-1185">Reference proteome</keyword>
<organism evidence="7 8">
    <name type="scientific">Priestia veravalensis</name>
    <dbReference type="NCBI Taxonomy" id="1414648"/>
    <lineage>
        <taxon>Bacteria</taxon>
        <taxon>Bacillati</taxon>
        <taxon>Bacillota</taxon>
        <taxon>Bacilli</taxon>
        <taxon>Bacillales</taxon>
        <taxon>Bacillaceae</taxon>
        <taxon>Priestia</taxon>
    </lineage>
</organism>
<evidence type="ECO:0000256" key="1">
    <source>
        <dbReference type="ARBA" id="ARBA00022490"/>
    </source>
</evidence>
<dbReference type="InterPro" id="IPR022858">
    <property type="entry name" value="Metallothiol_Trafse_FosB"/>
</dbReference>
<evidence type="ECO:0000256" key="3">
    <source>
        <dbReference type="ARBA" id="ARBA00022842"/>
    </source>
</evidence>
<evidence type="ECO:0000313" key="7">
    <source>
        <dbReference type="EMBL" id="KSU87475.1"/>
    </source>
</evidence>
<comment type="function">
    <text evidence="5">Metallothiol transferase which confers resistance to fosfomycin by catalyzing the addition of a thiol cofactor to fosfomycin. L-cysteine is probably the physiological thiol donor.</text>
</comment>
<keyword evidence="1 5" id="KW-0963">Cytoplasm</keyword>
<feature type="domain" description="VOC" evidence="6">
    <location>
        <begin position="4"/>
        <end position="119"/>
    </location>
</feature>
<evidence type="ECO:0000256" key="2">
    <source>
        <dbReference type="ARBA" id="ARBA00022679"/>
    </source>
</evidence>
<dbReference type="Pfam" id="PF00903">
    <property type="entry name" value="Glyoxalase"/>
    <property type="match status" value="1"/>
</dbReference>
<dbReference type="InterPro" id="IPR029068">
    <property type="entry name" value="Glyas_Bleomycin-R_OHBP_Dase"/>
</dbReference>
<accession>A0A0V8JKB8</accession>
<evidence type="ECO:0000256" key="5">
    <source>
        <dbReference type="HAMAP-Rule" id="MF_01512"/>
    </source>
</evidence>
<comment type="subunit">
    <text evidence="5">Homodimer.</text>
</comment>
<comment type="caution">
    <text evidence="7">The sequence shown here is derived from an EMBL/GenBank/DDBJ whole genome shotgun (WGS) entry which is preliminary data.</text>
</comment>
<dbReference type="GO" id="GO:0005737">
    <property type="term" value="C:cytoplasm"/>
    <property type="evidence" value="ECO:0007669"/>
    <property type="project" value="UniProtKB-SubCell"/>
</dbReference>
<name>A0A0V8JKB8_9BACI</name>
<dbReference type="Gene3D" id="3.10.180.10">
    <property type="entry name" value="2,3-Dihydroxybiphenyl 1,2-Dioxygenase, domain 1"/>
    <property type="match status" value="1"/>
</dbReference>
<dbReference type="NCBIfam" id="NF003152">
    <property type="entry name" value="PRK04101.1"/>
    <property type="match status" value="1"/>
</dbReference>
<dbReference type="PANTHER" id="PTHR21366">
    <property type="entry name" value="GLYOXALASE FAMILY PROTEIN"/>
    <property type="match status" value="1"/>
</dbReference>
<dbReference type="PROSITE" id="PS51819">
    <property type="entry name" value="VOC"/>
    <property type="match status" value="1"/>
</dbReference>
<proteinExistence type="inferred from homology"/>
<reference evidence="7 8" key="1">
    <citation type="submission" date="2015-11" db="EMBL/GenBank/DDBJ databases">
        <title>Bacillus caseinolyticus sp nov.</title>
        <authorList>
            <person name="Dastager S.G."/>
            <person name="Mawlankar R."/>
        </authorList>
    </citation>
    <scope>NUCLEOTIDE SEQUENCE [LARGE SCALE GENOMIC DNA]</scope>
    <source>
        <strain evidence="7 8">SGD-V-76</strain>
    </source>
</reference>
<keyword evidence="4 5" id="KW-0046">Antibiotic resistance</keyword>
<dbReference type="GO" id="GO:0000287">
    <property type="term" value="F:magnesium ion binding"/>
    <property type="evidence" value="ECO:0007669"/>
    <property type="project" value="UniProtKB-UniRule"/>
</dbReference>
<dbReference type="InterPro" id="IPR037523">
    <property type="entry name" value="VOC_core"/>
</dbReference>
<comment type="similarity">
    <text evidence="5">Belongs to the fosfomycin resistance protein family. FosB subfamily.</text>
</comment>
<feature type="binding site" evidence="5">
    <location>
        <position position="115"/>
    </location>
    <ligand>
        <name>Mg(2+)</name>
        <dbReference type="ChEBI" id="CHEBI:18420"/>
    </ligand>
</feature>
<dbReference type="SUPFAM" id="SSF54593">
    <property type="entry name" value="Glyoxalase/Bleomycin resistance protein/Dihydroxybiphenyl dioxygenase"/>
    <property type="match status" value="1"/>
</dbReference>